<dbReference type="AlphaFoldDB" id="A0A225ACH0"/>
<feature type="compositionally biased region" description="Basic residues" evidence="2">
    <location>
        <begin position="176"/>
        <end position="185"/>
    </location>
</feature>
<dbReference type="OrthoDB" id="189619at2759"/>
<evidence type="ECO:0000256" key="2">
    <source>
        <dbReference type="SAM" id="MobiDB-lite"/>
    </source>
</evidence>
<keyword evidence="5" id="KW-1185">Reference proteome</keyword>
<proteinExistence type="inferred from homology"/>
<evidence type="ECO:0000256" key="1">
    <source>
        <dbReference type="ARBA" id="ARBA00005662"/>
    </source>
</evidence>
<comment type="caution">
    <text evidence="4">The sequence shown here is derived from an EMBL/GenBank/DDBJ whole genome shotgun (WGS) entry which is preliminary data.</text>
</comment>
<dbReference type="SMART" id="SM00854">
    <property type="entry name" value="PGA_cap"/>
    <property type="match status" value="1"/>
</dbReference>
<gene>
    <name evidence="4" type="ORF">UA08_06494</name>
</gene>
<feature type="domain" description="Capsule synthesis protein CapA" evidence="3">
    <location>
        <begin position="13"/>
        <end position="334"/>
    </location>
</feature>
<dbReference type="Pfam" id="PF09587">
    <property type="entry name" value="PGA_cap"/>
    <property type="match status" value="1"/>
</dbReference>
<dbReference type="InterPro" id="IPR019079">
    <property type="entry name" value="Capsule_synth_CapA"/>
</dbReference>
<dbReference type="GeneID" id="31006249"/>
<dbReference type="Proteomes" id="UP000214365">
    <property type="component" value="Unassembled WGS sequence"/>
</dbReference>
<dbReference type="RefSeq" id="XP_020118191.1">
    <property type="nucleotide sequence ID" value="XM_020268778.1"/>
</dbReference>
<accession>A0A225ACH0</accession>
<organism evidence="4 5">
    <name type="scientific">Talaromyces atroroseus</name>
    <dbReference type="NCBI Taxonomy" id="1441469"/>
    <lineage>
        <taxon>Eukaryota</taxon>
        <taxon>Fungi</taxon>
        <taxon>Dikarya</taxon>
        <taxon>Ascomycota</taxon>
        <taxon>Pezizomycotina</taxon>
        <taxon>Eurotiomycetes</taxon>
        <taxon>Eurotiomycetidae</taxon>
        <taxon>Eurotiales</taxon>
        <taxon>Trichocomaceae</taxon>
        <taxon>Talaromyces</taxon>
        <taxon>Talaromyces sect. Trachyspermi</taxon>
    </lineage>
</organism>
<dbReference type="STRING" id="1441469.A0A225ACH0"/>
<evidence type="ECO:0000259" key="3">
    <source>
        <dbReference type="SMART" id="SM00854"/>
    </source>
</evidence>
<dbReference type="SUPFAM" id="SSF56300">
    <property type="entry name" value="Metallo-dependent phosphatases"/>
    <property type="match status" value="1"/>
</dbReference>
<name>A0A225ACH0_TALAT</name>
<dbReference type="PANTHER" id="PTHR33393:SF11">
    <property type="entry name" value="POLYGLUTAMINE SYNTHESIS ACCESSORY PROTEIN RV0574C-RELATED"/>
    <property type="match status" value="1"/>
</dbReference>
<dbReference type="EMBL" id="LFMY01000010">
    <property type="protein sequence ID" value="OKL58070.1"/>
    <property type="molecule type" value="Genomic_DNA"/>
</dbReference>
<dbReference type="InterPro" id="IPR029052">
    <property type="entry name" value="Metallo-depent_PP-like"/>
</dbReference>
<protein>
    <recommendedName>
        <fullName evidence="3">Capsule synthesis protein CapA domain-containing protein</fullName>
    </recommendedName>
</protein>
<dbReference type="InterPro" id="IPR052169">
    <property type="entry name" value="CW_Biosynth-Accessory"/>
</dbReference>
<feature type="region of interest" description="Disordered" evidence="2">
    <location>
        <begin position="175"/>
        <end position="207"/>
    </location>
</feature>
<comment type="similarity">
    <text evidence="1">Belongs to the CapA family.</text>
</comment>
<sequence length="442" mass="49490">MATTTPPPSREYNINFTGDVMLGRLIDQLFPTHVSNAEDESHIQAFRSRHADTLGLTKYTPQSPWGTTLPLFTNEGEGDLNMINLETSITTFSTPWPDKAFNYRMHPANAAPILAAANIDFACLANNHTLDFGTEGLVETVWTLKHLERHRVAIAGAGETTLEAISPAVLELPRSKSQRGIKHGGRPGPLSRQDLDERNDFDDGGQGGKGKHLVHVFAATDHPQVWRDIPTFHLIDYSDRCREHLRRLIRKYSLSPDNPETNGALPSLKIFSVHWGPNYRWHPRDEIRSLAHFLLFECGIDIVHGHSSHHVQGIECPAPGKVIIYGCGDFVDDYALNKEFRNDLGALYRVVVREELGENSSSKRKVKPVRLEIFPTRIDHFQAHLLKAGDNDHEWVVRQIGSLTDELMQSSSSYGHEYNGAEGTSIIRPELGGRGQLIIDLV</sequence>
<evidence type="ECO:0000313" key="4">
    <source>
        <dbReference type="EMBL" id="OKL58070.1"/>
    </source>
</evidence>
<reference evidence="4 5" key="1">
    <citation type="submission" date="2015-06" db="EMBL/GenBank/DDBJ databases">
        <title>Talaromyces atroroseus IBT 11181 draft genome.</title>
        <authorList>
            <person name="Rasmussen K.B."/>
            <person name="Rasmussen S."/>
            <person name="Petersen B."/>
            <person name="Sicheritz-Ponten T."/>
            <person name="Mortensen U.H."/>
            <person name="Thrane U."/>
        </authorList>
    </citation>
    <scope>NUCLEOTIDE SEQUENCE [LARGE SCALE GENOMIC DNA]</scope>
    <source>
        <strain evidence="4 5">IBT 11181</strain>
    </source>
</reference>
<evidence type="ECO:0000313" key="5">
    <source>
        <dbReference type="Proteomes" id="UP000214365"/>
    </source>
</evidence>
<dbReference type="PANTHER" id="PTHR33393">
    <property type="entry name" value="POLYGLUTAMINE SYNTHESIS ACCESSORY PROTEIN RV0574C-RELATED"/>
    <property type="match status" value="1"/>
</dbReference>